<gene>
    <name evidence="1" type="ORF">PACLA_8A085543</name>
</gene>
<accession>A0A7D9L6B2</accession>
<keyword evidence="2" id="KW-1185">Reference proteome</keyword>
<dbReference type="EMBL" id="CACRXK020014040">
    <property type="protein sequence ID" value="CAB4026152.1"/>
    <property type="molecule type" value="Genomic_DNA"/>
</dbReference>
<reference evidence="1" key="1">
    <citation type="submission" date="2020-04" db="EMBL/GenBank/DDBJ databases">
        <authorList>
            <person name="Alioto T."/>
            <person name="Alioto T."/>
            <person name="Gomez Garrido J."/>
        </authorList>
    </citation>
    <scope>NUCLEOTIDE SEQUENCE</scope>
    <source>
        <strain evidence="1">A484AB</strain>
    </source>
</reference>
<organism evidence="1 2">
    <name type="scientific">Paramuricea clavata</name>
    <name type="common">Red gorgonian</name>
    <name type="synonym">Violescent sea-whip</name>
    <dbReference type="NCBI Taxonomy" id="317549"/>
    <lineage>
        <taxon>Eukaryota</taxon>
        <taxon>Metazoa</taxon>
        <taxon>Cnidaria</taxon>
        <taxon>Anthozoa</taxon>
        <taxon>Octocorallia</taxon>
        <taxon>Malacalcyonacea</taxon>
        <taxon>Plexauridae</taxon>
        <taxon>Paramuricea</taxon>
    </lineage>
</organism>
<sequence>MSETWLKNNPHLLEYVNIPGYSSAFRNRDKICGGGVGVYLRDTINYKRRTDIEDIEPELEHIWLEIPSKNKHSKILLGVLYRSERLQDFQAWMDKTENLLSQLNVLWDGPLVVTGNMNINLLKPELPQVKKYTDLLESLNLYQHVQCPTRTAPTSATLIDHII</sequence>
<dbReference type="SUPFAM" id="SSF56219">
    <property type="entry name" value="DNase I-like"/>
    <property type="match status" value="1"/>
</dbReference>
<dbReference type="Gene3D" id="3.60.10.10">
    <property type="entry name" value="Endonuclease/exonuclease/phosphatase"/>
    <property type="match status" value="1"/>
</dbReference>
<evidence type="ECO:0000313" key="1">
    <source>
        <dbReference type="EMBL" id="CAB4026152.1"/>
    </source>
</evidence>
<feature type="non-terminal residue" evidence="1">
    <location>
        <position position="163"/>
    </location>
</feature>
<comment type="caution">
    <text evidence="1">The sequence shown here is derived from an EMBL/GenBank/DDBJ whole genome shotgun (WGS) entry which is preliminary data.</text>
</comment>
<dbReference type="OrthoDB" id="5986507at2759"/>
<dbReference type="PANTHER" id="PTHR33776">
    <property type="entry name" value="ENDO/EXONUCLEASE/PHOSPHATASE DOMAIN-CONTAINING PROTEIN"/>
    <property type="match status" value="1"/>
</dbReference>
<dbReference type="InterPro" id="IPR036691">
    <property type="entry name" value="Endo/exonu/phosph_ase_sf"/>
</dbReference>
<evidence type="ECO:0000313" key="2">
    <source>
        <dbReference type="Proteomes" id="UP001152795"/>
    </source>
</evidence>
<proteinExistence type="predicted"/>
<name>A0A7D9L6B2_PARCT</name>
<dbReference type="AlphaFoldDB" id="A0A7D9L6B2"/>
<dbReference type="Proteomes" id="UP001152795">
    <property type="component" value="Unassembled WGS sequence"/>
</dbReference>
<dbReference type="PANTHER" id="PTHR33776:SF3">
    <property type="entry name" value="PHD-TYPE DOMAIN-CONTAINING PROTEIN"/>
    <property type="match status" value="1"/>
</dbReference>
<protein>
    <submittedName>
        <fullName evidence="1">Uncharacterized protein</fullName>
    </submittedName>
</protein>